<dbReference type="InterPro" id="IPR016181">
    <property type="entry name" value="Acyl_CoA_acyltransferase"/>
</dbReference>
<dbReference type="NCBIfam" id="TIGR01575">
    <property type="entry name" value="rimI"/>
    <property type="match status" value="1"/>
</dbReference>
<comment type="similarity">
    <text evidence="1">Belongs to the acetyltransferase family. RimI subfamily.</text>
</comment>
<dbReference type="PANTHER" id="PTHR43420">
    <property type="entry name" value="ACETYLTRANSFERASE"/>
    <property type="match status" value="1"/>
</dbReference>
<name>A0A1Z2XWI8_9FIRM</name>
<dbReference type="KEGG" id="amur:ADH66_17940"/>
<protein>
    <submittedName>
        <fullName evidence="7">Ribosomal protein S18-alanine N-acetyltransferase</fullName>
    </submittedName>
    <submittedName>
        <fullName evidence="6">Ribosomal-protein-alanine N-acetyltransferase</fullName>
    </submittedName>
</protein>
<dbReference type="EMBL" id="CP021422">
    <property type="protein sequence ID" value="ASB42817.1"/>
    <property type="molecule type" value="Genomic_DNA"/>
</dbReference>
<accession>A0A1Z2XWI8</accession>
<dbReference type="CDD" id="cd04301">
    <property type="entry name" value="NAT_SF"/>
    <property type="match status" value="1"/>
</dbReference>
<keyword evidence="8" id="KW-1185">Reference proteome</keyword>
<dbReference type="PROSITE" id="PS51186">
    <property type="entry name" value="GNAT"/>
    <property type="match status" value="1"/>
</dbReference>
<dbReference type="Proteomes" id="UP000596035">
    <property type="component" value="Chromosome"/>
</dbReference>
<evidence type="ECO:0000313" key="8">
    <source>
        <dbReference type="Proteomes" id="UP000196710"/>
    </source>
</evidence>
<reference evidence="7 9" key="3">
    <citation type="submission" date="2020-11" db="EMBL/GenBank/DDBJ databases">
        <title>Closed and high quality bacterial genomes of the OMM12 community.</title>
        <authorList>
            <person name="Marbouty M."/>
            <person name="Lamy-Besnier Q."/>
            <person name="Debarbieux L."/>
            <person name="Koszul R."/>
        </authorList>
    </citation>
    <scope>NUCLEOTIDE SEQUENCE [LARGE SCALE GENOMIC DNA]</scope>
    <source>
        <strain evidence="7 9">KB18</strain>
    </source>
</reference>
<evidence type="ECO:0000256" key="2">
    <source>
        <dbReference type="ARBA" id="ARBA00022490"/>
    </source>
</evidence>
<dbReference type="InterPro" id="IPR000182">
    <property type="entry name" value="GNAT_dom"/>
</dbReference>
<dbReference type="Pfam" id="PF00583">
    <property type="entry name" value="Acetyltransf_1"/>
    <property type="match status" value="1"/>
</dbReference>
<evidence type="ECO:0000256" key="4">
    <source>
        <dbReference type="ARBA" id="ARBA00023315"/>
    </source>
</evidence>
<dbReference type="InterPro" id="IPR006464">
    <property type="entry name" value="AcTrfase_RimI/Ard1"/>
</dbReference>
<sequence>MAELLRFRDALGGARIVPMELGHLPQVEAIERECFSLPWSMESFKEELINPLAVYVAAELQGRVAGYGGMRNAAGEYYIDNIAVAPGSRRRGIGRQIMSYLVGYAGKHGGLFVSLEVRPSNAPAIALYESLGFKKAGLRRDFYEKPREDGLIYTLTFKEEEGC</sequence>
<evidence type="ECO:0000256" key="3">
    <source>
        <dbReference type="ARBA" id="ARBA00022679"/>
    </source>
</evidence>
<gene>
    <name evidence="7" type="primary">rimI</name>
    <name evidence="6" type="ORF">ADH66_17940</name>
    <name evidence="7" type="ORF">I5Q82_08350</name>
</gene>
<reference evidence="8" key="2">
    <citation type="submission" date="2017-05" db="EMBL/GenBank/DDBJ databases">
        <title>Improved OligoMM genomes.</title>
        <authorList>
            <person name="Garzetti D."/>
        </authorList>
    </citation>
    <scope>NUCLEOTIDE SEQUENCE [LARGE SCALE GENOMIC DNA]</scope>
    <source>
        <strain evidence="8">KB18</strain>
    </source>
</reference>
<feature type="domain" description="N-acetyltransferase" evidence="5">
    <location>
        <begin position="14"/>
        <end position="158"/>
    </location>
</feature>
<evidence type="ECO:0000313" key="7">
    <source>
        <dbReference type="EMBL" id="QQR32042.1"/>
    </source>
</evidence>
<evidence type="ECO:0000259" key="5">
    <source>
        <dbReference type="PROSITE" id="PS51186"/>
    </source>
</evidence>
<dbReference type="SUPFAM" id="SSF55729">
    <property type="entry name" value="Acyl-CoA N-acyltransferases (Nat)"/>
    <property type="match status" value="1"/>
</dbReference>
<keyword evidence="7" id="KW-0687">Ribonucleoprotein</keyword>
<dbReference type="Proteomes" id="UP000196710">
    <property type="component" value="Chromosome"/>
</dbReference>
<dbReference type="EMBL" id="CP065321">
    <property type="protein sequence ID" value="QQR32042.1"/>
    <property type="molecule type" value="Genomic_DNA"/>
</dbReference>
<dbReference type="InterPro" id="IPR050680">
    <property type="entry name" value="YpeA/RimI_acetyltransf"/>
</dbReference>
<evidence type="ECO:0000313" key="6">
    <source>
        <dbReference type="EMBL" id="ASB42817.1"/>
    </source>
</evidence>
<evidence type="ECO:0000313" key="9">
    <source>
        <dbReference type="Proteomes" id="UP000596035"/>
    </source>
</evidence>
<keyword evidence="3" id="KW-0808">Transferase</keyword>
<dbReference type="Gene3D" id="3.40.630.30">
    <property type="match status" value="1"/>
</dbReference>
<dbReference type="PANTHER" id="PTHR43420:SF44">
    <property type="entry name" value="ACETYLTRANSFERASE YPEA"/>
    <property type="match status" value="1"/>
</dbReference>
<keyword evidence="2" id="KW-0963">Cytoplasm</keyword>
<organism evidence="7 9">
    <name type="scientific">Acutalibacter muris</name>
    <dbReference type="NCBI Taxonomy" id="1796620"/>
    <lineage>
        <taxon>Bacteria</taxon>
        <taxon>Bacillati</taxon>
        <taxon>Bacillota</taxon>
        <taxon>Clostridia</taxon>
        <taxon>Eubacteriales</taxon>
        <taxon>Acutalibacteraceae</taxon>
        <taxon>Acutalibacter</taxon>
    </lineage>
</organism>
<keyword evidence="4" id="KW-0012">Acyltransferase</keyword>
<evidence type="ECO:0000256" key="1">
    <source>
        <dbReference type="ARBA" id="ARBA00005395"/>
    </source>
</evidence>
<proteinExistence type="inferred from homology"/>
<dbReference type="GO" id="GO:0005840">
    <property type="term" value="C:ribosome"/>
    <property type="evidence" value="ECO:0007669"/>
    <property type="project" value="UniProtKB-KW"/>
</dbReference>
<reference evidence="6" key="1">
    <citation type="journal article" date="2017" name="Genome Announc.">
        <title>High-Quality Whole-Genome Sequences of the Oligo-Mouse-Microbiota Bacterial Community.</title>
        <authorList>
            <person name="Garzetti D."/>
            <person name="Brugiroux S."/>
            <person name="Bunk B."/>
            <person name="Pukall R."/>
            <person name="McCoy K.D."/>
            <person name="Macpherson A.J."/>
            <person name="Stecher B."/>
        </authorList>
    </citation>
    <scope>NUCLEOTIDE SEQUENCE</scope>
    <source>
        <strain evidence="6">KB18</strain>
    </source>
</reference>
<dbReference type="AlphaFoldDB" id="A0A1Z2XWI8"/>
<keyword evidence="7" id="KW-0689">Ribosomal protein</keyword>
<dbReference type="GO" id="GO:0008080">
    <property type="term" value="F:N-acetyltransferase activity"/>
    <property type="evidence" value="ECO:0007669"/>
    <property type="project" value="InterPro"/>
</dbReference>